<dbReference type="RefSeq" id="WP_133572528.1">
    <property type="nucleotide sequence ID" value="NZ_SNYR01000002.1"/>
</dbReference>
<dbReference type="Gene3D" id="3.10.290.10">
    <property type="entry name" value="RNA-binding S4 domain"/>
    <property type="match status" value="1"/>
</dbReference>
<evidence type="ECO:0000256" key="2">
    <source>
        <dbReference type="ARBA" id="ARBA00029460"/>
    </source>
</evidence>
<dbReference type="PIRSF" id="PIRSF005578">
    <property type="entry name" value="TlyA"/>
    <property type="match status" value="1"/>
</dbReference>
<dbReference type="InterPro" id="IPR036986">
    <property type="entry name" value="S4_RNA-bd_sf"/>
</dbReference>
<dbReference type="NCBIfam" id="TIGR00478">
    <property type="entry name" value="tly"/>
    <property type="match status" value="1"/>
</dbReference>
<dbReference type="Gene3D" id="3.40.50.150">
    <property type="entry name" value="Vaccinia Virus protein VP39"/>
    <property type="match status" value="1"/>
</dbReference>
<dbReference type="InterPro" id="IPR002877">
    <property type="entry name" value="RNA_MeTrfase_FtsJ_dom"/>
</dbReference>
<dbReference type="CDD" id="cd00165">
    <property type="entry name" value="S4"/>
    <property type="match status" value="1"/>
</dbReference>
<name>A0A4R6VL93_9HYPH</name>
<dbReference type="Pfam" id="PF01728">
    <property type="entry name" value="FtsJ"/>
    <property type="match status" value="1"/>
</dbReference>
<evidence type="ECO:0000313" key="6">
    <source>
        <dbReference type="Proteomes" id="UP000295391"/>
    </source>
</evidence>
<dbReference type="AlphaFoldDB" id="A0A4R6VL93"/>
<evidence type="ECO:0000259" key="4">
    <source>
        <dbReference type="SMART" id="SM00363"/>
    </source>
</evidence>
<dbReference type="GO" id="GO:0032259">
    <property type="term" value="P:methylation"/>
    <property type="evidence" value="ECO:0007669"/>
    <property type="project" value="UniProtKB-KW"/>
</dbReference>
<dbReference type="Pfam" id="PF01479">
    <property type="entry name" value="S4"/>
    <property type="match status" value="1"/>
</dbReference>
<keyword evidence="1 3" id="KW-0694">RNA-binding</keyword>
<dbReference type="GO" id="GO:0003723">
    <property type="term" value="F:RNA binding"/>
    <property type="evidence" value="ECO:0007669"/>
    <property type="project" value="UniProtKB-KW"/>
</dbReference>
<reference evidence="5 6" key="1">
    <citation type="submission" date="2019-03" db="EMBL/GenBank/DDBJ databases">
        <title>Genomic Encyclopedia of Type Strains, Phase III (KMG-III): the genomes of soil and plant-associated and newly described type strains.</title>
        <authorList>
            <person name="Whitman W."/>
        </authorList>
    </citation>
    <scope>NUCLEOTIDE SEQUENCE [LARGE SCALE GENOMIC DNA]</scope>
    <source>
        <strain evidence="5 6">CGMCC 1.7002</strain>
    </source>
</reference>
<organism evidence="5 6">
    <name type="scientific">Maritalea mobilis</name>
    <dbReference type="NCBI Taxonomy" id="483324"/>
    <lineage>
        <taxon>Bacteria</taxon>
        <taxon>Pseudomonadati</taxon>
        <taxon>Pseudomonadota</taxon>
        <taxon>Alphaproteobacteria</taxon>
        <taxon>Hyphomicrobiales</taxon>
        <taxon>Devosiaceae</taxon>
        <taxon>Maritalea</taxon>
    </lineage>
</organism>
<dbReference type="GO" id="GO:0008168">
    <property type="term" value="F:methyltransferase activity"/>
    <property type="evidence" value="ECO:0007669"/>
    <property type="project" value="UniProtKB-KW"/>
</dbReference>
<dbReference type="OrthoDB" id="9784736at2"/>
<comment type="similarity">
    <text evidence="2">Belongs to the TlyA family.</text>
</comment>
<dbReference type="InterPro" id="IPR029063">
    <property type="entry name" value="SAM-dependent_MTases_sf"/>
</dbReference>
<keyword evidence="6" id="KW-1185">Reference proteome</keyword>
<keyword evidence="5" id="KW-0489">Methyltransferase</keyword>
<dbReference type="Proteomes" id="UP000295391">
    <property type="component" value="Unassembled WGS sequence"/>
</dbReference>
<dbReference type="PANTHER" id="PTHR32319:SF0">
    <property type="entry name" value="BACTERIAL HEMOLYSIN-LIKE PROTEIN"/>
    <property type="match status" value="1"/>
</dbReference>
<dbReference type="EMBL" id="SNYR01000002">
    <property type="protein sequence ID" value="TDQ63877.1"/>
    <property type="molecule type" value="Genomic_DNA"/>
</dbReference>
<sequence>MRLDQFLDVQNLVRSRARARDAIVRGCVTVNGKQITKPGFKVSDDDHIQIDDPSANYVSRAALKLLKGLAESQIEVAGKTCLDLGASTGGFSQVLLEGDAAKIYAVDVGQAQLADEIKSAPQVVSLEQTNATALTAELIADPIDILVSDISFVSLIKVIGPALDLCAAGAHALLLIKPQFEVGRAAIGKGGIVKDQTAIETARARVDEFLSEKNWQKLGDAPSPISGSDGNQEFIHWYRKEG</sequence>
<dbReference type="InterPro" id="IPR004538">
    <property type="entry name" value="Hemolysin_A/TlyA"/>
</dbReference>
<comment type="caution">
    <text evidence="5">The sequence shown here is derived from an EMBL/GenBank/DDBJ whole genome shotgun (WGS) entry which is preliminary data.</text>
</comment>
<protein>
    <submittedName>
        <fullName evidence="5">23S rRNA (Cytidine1920-2'-O)/16S rRNA (Cytidine1409-2'-O)-methyltransferase</fullName>
    </submittedName>
</protein>
<proteinExistence type="inferred from homology"/>
<evidence type="ECO:0000313" key="5">
    <source>
        <dbReference type="EMBL" id="TDQ63877.1"/>
    </source>
</evidence>
<dbReference type="PROSITE" id="PS50889">
    <property type="entry name" value="S4"/>
    <property type="match status" value="1"/>
</dbReference>
<feature type="domain" description="RNA-binding S4" evidence="4">
    <location>
        <begin position="1"/>
        <end position="66"/>
    </location>
</feature>
<dbReference type="SUPFAM" id="SSF55174">
    <property type="entry name" value="Alpha-L RNA-binding motif"/>
    <property type="match status" value="1"/>
</dbReference>
<accession>A0A4R6VL93</accession>
<dbReference type="InterPro" id="IPR047048">
    <property type="entry name" value="TlyA"/>
</dbReference>
<dbReference type="InterPro" id="IPR002942">
    <property type="entry name" value="S4_RNA-bd"/>
</dbReference>
<evidence type="ECO:0000256" key="1">
    <source>
        <dbReference type="ARBA" id="ARBA00022884"/>
    </source>
</evidence>
<keyword evidence="5" id="KW-0808">Transferase</keyword>
<dbReference type="CDD" id="cd02440">
    <property type="entry name" value="AdoMet_MTases"/>
    <property type="match status" value="1"/>
</dbReference>
<evidence type="ECO:0000256" key="3">
    <source>
        <dbReference type="PROSITE-ProRule" id="PRU00182"/>
    </source>
</evidence>
<gene>
    <name evidence="5" type="ORF">ATL17_1886</name>
</gene>
<dbReference type="SMART" id="SM00363">
    <property type="entry name" value="S4"/>
    <property type="match status" value="1"/>
</dbReference>
<dbReference type="PANTHER" id="PTHR32319">
    <property type="entry name" value="BACTERIAL HEMOLYSIN-LIKE PROTEIN"/>
    <property type="match status" value="1"/>
</dbReference>
<dbReference type="SUPFAM" id="SSF53335">
    <property type="entry name" value="S-adenosyl-L-methionine-dependent methyltransferases"/>
    <property type="match status" value="1"/>
</dbReference>